<dbReference type="PANTHER" id="PTHR43092">
    <property type="entry name" value="L-CYSTEINE DESULFHYDRASE"/>
    <property type="match status" value="1"/>
</dbReference>
<dbReference type="SUPFAM" id="SSF53383">
    <property type="entry name" value="PLP-dependent transferases"/>
    <property type="match status" value="1"/>
</dbReference>
<comment type="caution">
    <text evidence="4">The sequence shown here is derived from an EMBL/GenBank/DDBJ whole genome shotgun (WGS) entry which is preliminary data.</text>
</comment>
<organism evidence="4 5">
    <name type="scientific">Effrenium voratum</name>
    <dbReference type="NCBI Taxonomy" id="2562239"/>
    <lineage>
        <taxon>Eukaryota</taxon>
        <taxon>Sar</taxon>
        <taxon>Alveolata</taxon>
        <taxon>Dinophyceae</taxon>
        <taxon>Suessiales</taxon>
        <taxon>Symbiodiniaceae</taxon>
        <taxon>Effrenium</taxon>
    </lineage>
</organism>
<name>A0AA36NC43_9DINO</name>
<keyword evidence="5" id="KW-1185">Reference proteome</keyword>
<keyword evidence="1" id="KW-0663">Pyridoxal phosphate</keyword>
<evidence type="ECO:0000313" key="4">
    <source>
        <dbReference type="EMBL" id="CAJ1398001.1"/>
    </source>
</evidence>
<keyword evidence="2" id="KW-0732">Signal</keyword>
<dbReference type="EMBL" id="CAUJNA010003285">
    <property type="protein sequence ID" value="CAJ1398001.1"/>
    <property type="molecule type" value="Genomic_DNA"/>
</dbReference>
<feature type="chain" id="PRO_5041227609" description="Aminotransferase class V domain-containing protein" evidence="2">
    <location>
        <begin position="20"/>
        <end position="444"/>
    </location>
</feature>
<dbReference type="AlphaFoldDB" id="A0AA36NC43"/>
<dbReference type="InterPro" id="IPR015421">
    <property type="entry name" value="PyrdxlP-dep_Trfase_major"/>
</dbReference>
<dbReference type="InterPro" id="IPR015424">
    <property type="entry name" value="PyrdxlP-dep_Trfase"/>
</dbReference>
<evidence type="ECO:0000313" key="5">
    <source>
        <dbReference type="Proteomes" id="UP001178507"/>
    </source>
</evidence>
<dbReference type="Gene3D" id="3.40.640.10">
    <property type="entry name" value="Type I PLP-dependent aspartate aminotransferase-like (Major domain)"/>
    <property type="match status" value="1"/>
</dbReference>
<feature type="signal peptide" evidence="2">
    <location>
        <begin position="1"/>
        <end position="19"/>
    </location>
</feature>
<dbReference type="Proteomes" id="UP001178507">
    <property type="component" value="Unassembled WGS sequence"/>
</dbReference>
<sequence length="444" mass="48491">MAWLAWLLCSLAQGQLALATSTPDVPFGKALRDKFFQFKPGFLNFNHGGFGATPLPVRRAMDHFTDQQEAQPTAWFGGGYKKVLQDVRPRLAEMMNANISDLVFLDDASAGLNAVLRSLPWQPGDLLLLTTAAYAVLPNTGRWLQQRYGIRTVRVNVSFPASGPNAFVEPLARTLRDLGEQTAQLRLAVFDHVSSYPPAILPVAPLAKMVKAAAPRAAVLLDGAHALGQVPVDMAQLAAAGVDAYVTDGHKWLMAPKGSGALWASKFLQDVLEPAIISSDNGPDTSFQDRFDYIGTRDYTPWCAMGAALDFRQALGGEALVQSYMMELSRRAGRMMAHSFDTETVVSEDMTPAMFAVRLPLPKTWDSQKQQACTGHIAAGLIQDSMQIIPFTLRTEDSQETHWIRVSAQVYLELDDFKRLAAAVLRLRASCDIEVAGAALEIAV</sequence>
<dbReference type="InterPro" id="IPR000192">
    <property type="entry name" value="Aminotrans_V_dom"/>
</dbReference>
<accession>A0AA36NC43</accession>
<evidence type="ECO:0000256" key="2">
    <source>
        <dbReference type="SAM" id="SignalP"/>
    </source>
</evidence>
<evidence type="ECO:0000256" key="1">
    <source>
        <dbReference type="ARBA" id="ARBA00022898"/>
    </source>
</evidence>
<protein>
    <recommendedName>
        <fullName evidence="3">Aminotransferase class V domain-containing protein</fullName>
    </recommendedName>
</protein>
<evidence type="ECO:0000259" key="3">
    <source>
        <dbReference type="Pfam" id="PF00266"/>
    </source>
</evidence>
<dbReference type="InterPro" id="IPR015422">
    <property type="entry name" value="PyrdxlP-dep_Trfase_small"/>
</dbReference>
<proteinExistence type="predicted"/>
<feature type="domain" description="Aminotransferase class V" evidence="3">
    <location>
        <begin position="54"/>
        <end position="357"/>
    </location>
</feature>
<dbReference type="Pfam" id="PF00266">
    <property type="entry name" value="Aminotran_5"/>
    <property type="match status" value="1"/>
</dbReference>
<gene>
    <name evidence="4" type="ORF">EVOR1521_LOCUS21898</name>
</gene>
<dbReference type="PANTHER" id="PTHR43092:SF2">
    <property type="entry name" value="HERCYNYLCYSTEINE SULFOXIDE LYASE"/>
    <property type="match status" value="1"/>
</dbReference>
<reference evidence="4" key="1">
    <citation type="submission" date="2023-08" db="EMBL/GenBank/DDBJ databases">
        <authorList>
            <person name="Chen Y."/>
            <person name="Shah S."/>
            <person name="Dougan E. K."/>
            <person name="Thang M."/>
            <person name="Chan C."/>
        </authorList>
    </citation>
    <scope>NUCLEOTIDE SEQUENCE</scope>
</reference>
<dbReference type="Gene3D" id="3.90.1150.10">
    <property type="entry name" value="Aspartate Aminotransferase, domain 1"/>
    <property type="match status" value="1"/>
</dbReference>